<dbReference type="EMBL" id="JANPWB010000001">
    <property type="protein sequence ID" value="KAJ1217219.1"/>
    <property type="molecule type" value="Genomic_DNA"/>
</dbReference>
<evidence type="ECO:0000313" key="2">
    <source>
        <dbReference type="Proteomes" id="UP001066276"/>
    </source>
</evidence>
<gene>
    <name evidence="1" type="ORF">NDU88_004814</name>
</gene>
<dbReference type="AlphaFoldDB" id="A0AAV7WT25"/>
<keyword evidence="2" id="KW-1185">Reference proteome</keyword>
<evidence type="ECO:0000313" key="1">
    <source>
        <dbReference type="EMBL" id="KAJ1217219.1"/>
    </source>
</evidence>
<proteinExistence type="predicted"/>
<dbReference type="Proteomes" id="UP001066276">
    <property type="component" value="Chromosome 1_1"/>
</dbReference>
<protein>
    <submittedName>
        <fullName evidence="1">Uncharacterized protein</fullName>
    </submittedName>
</protein>
<name>A0AAV7WT25_PLEWA</name>
<organism evidence="1 2">
    <name type="scientific">Pleurodeles waltl</name>
    <name type="common">Iberian ribbed newt</name>
    <dbReference type="NCBI Taxonomy" id="8319"/>
    <lineage>
        <taxon>Eukaryota</taxon>
        <taxon>Metazoa</taxon>
        <taxon>Chordata</taxon>
        <taxon>Craniata</taxon>
        <taxon>Vertebrata</taxon>
        <taxon>Euteleostomi</taxon>
        <taxon>Amphibia</taxon>
        <taxon>Batrachia</taxon>
        <taxon>Caudata</taxon>
        <taxon>Salamandroidea</taxon>
        <taxon>Salamandridae</taxon>
        <taxon>Pleurodelinae</taxon>
        <taxon>Pleurodeles</taxon>
    </lineage>
</organism>
<sequence>MLAWPLRRERLIPIILTLLGFSGEKILGQSRVNLHLQEHLRNIYASPQCVGGSQMHEYLDGLRLPHVTDAQVGELEGEVLLEELQEALGDMVSGKVPGPDEIPVEFY</sequence>
<accession>A0AAV7WT25</accession>
<comment type="caution">
    <text evidence="1">The sequence shown here is derived from an EMBL/GenBank/DDBJ whole genome shotgun (WGS) entry which is preliminary data.</text>
</comment>
<reference evidence="1" key="1">
    <citation type="journal article" date="2022" name="bioRxiv">
        <title>Sequencing and chromosome-scale assembly of the giantPleurodeles waltlgenome.</title>
        <authorList>
            <person name="Brown T."/>
            <person name="Elewa A."/>
            <person name="Iarovenko S."/>
            <person name="Subramanian E."/>
            <person name="Araus A.J."/>
            <person name="Petzold A."/>
            <person name="Susuki M."/>
            <person name="Suzuki K.-i.T."/>
            <person name="Hayashi T."/>
            <person name="Toyoda A."/>
            <person name="Oliveira C."/>
            <person name="Osipova E."/>
            <person name="Leigh N.D."/>
            <person name="Simon A."/>
            <person name="Yun M.H."/>
        </authorList>
    </citation>
    <scope>NUCLEOTIDE SEQUENCE</scope>
    <source>
        <strain evidence="1">20211129_DDA</strain>
        <tissue evidence="1">Liver</tissue>
    </source>
</reference>